<dbReference type="AlphaFoldDB" id="C6A0P3"/>
<keyword evidence="1 3" id="KW-0560">Oxidoreductase</keyword>
<proteinExistence type="predicted"/>
<dbReference type="PANTHER" id="PTHR43854:SF1">
    <property type="entry name" value="INDOLEPYRUVATE OXIDOREDUCTASE SUBUNIT IORB"/>
    <property type="match status" value="1"/>
</dbReference>
<keyword evidence="4" id="KW-1185">Reference proteome</keyword>
<accession>C6A0P3</accession>
<dbReference type="Proteomes" id="UP000009079">
    <property type="component" value="Chromosome"/>
</dbReference>
<dbReference type="GO" id="GO:0043805">
    <property type="term" value="F:indolepyruvate ferredoxin oxidoreductase activity"/>
    <property type="evidence" value="ECO:0007669"/>
    <property type="project" value="UniProtKB-EC"/>
</dbReference>
<dbReference type="PANTHER" id="PTHR43854">
    <property type="entry name" value="INDOLEPYRUVATE OXIDOREDUCTASE SUBUNIT IORB"/>
    <property type="match status" value="1"/>
</dbReference>
<dbReference type="InterPro" id="IPR002869">
    <property type="entry name" value="Pyrv_flavodox_OxRed_cen"/>
</dbReference>
<protein>
    <submittedName>
        <fullName evidence="3">Indolepyruvate: ferredoxin oxidoreductase (IOR), subunit beta</fullName>
        <ecNumber evidence="3">1.2.7.8</ecNumber>
    </submittedName>
</protein>
<dbReference type="eggNOG" id="arCOG01602">
    <property type="taxonomic scope" value="Archaea"/>
</dbReference>
<dbReference type="KEGG" id="tsi:TSIB_0120"/>
<keyword evidence="3" id="KW-0670">Pyruvate</keyword>
<dbReference type="InterPro" id="IPR019752">
    <property type="entry name" value="Pyrv/ketoisovalerate_OxRed_cat"/>
</dbReference>
<dbReference type="InterPro" id="IPR052198">
    <property type="entry name" value="IorB_Oxidoreductase"/>
</dbReference>
<dbReference type="STRING" id="604354.TSIB_0120"/>
<name>C6A0P3_THESM</name>
<organism evidence="3 4">
    <name type="scientific">Thermococcus sibiricus (strain DSM 12597 / MM 739)</name>
    <dbReference type="NCBI Taxonomy" id="604354"/>
    <lineage>
        <taxon>Archaea</taxon>
        <taxon>Methanobacteriati</taxon>
        <taxon>Methanobacteriota</taxon>
        <taxon>Thermococci</taxon>
        <taxon>Thermococcales</taxon>
        <taxon>Thermococcaceae</taxon>
        <taxon>Thermococcus</taxon>
    </lineage>
</organism>
<dbReference type="EC" id="1.2.7.8" evidence="3"/>
<dbReference type="HOGENOM" id="CLU_087284_1_1_2"/>
<dbReference type="EMBL" id="CP001463">
    <property type="protein sequence ID" value="ACS89188.1"/>
    <property type="molecule type" value="Genomic_DNA"/>
</dbReference>
<feature type="domain" description="Pyruvate/ketoisovalerate oxidoreductase catalytic" evidence="2">
    <location>
        <begin position="20"/>
        <end position="199"/>
    </location>
</feature>
<reference evidence="3 4" key="1">
    <citation type="journal article" date="2009" name="Appl. Environ. Microbiol.">
        <title>Metabolic versatility and indigenous origin of the archaeon Thermococcus sibiricus, isolated from a siberian oil reservoir, as revealed by genome analysis.</title>
        <authorList>
            <person name="Mardanov A.V."/>
            <person name="Ravin N.V."/>
            <person name="Svetlitchnyi V.A."/>
            <person name="Beletsky A.V."/>
            <person name="Miroshnichenko M.L."/>
            <person name="Bonch-Osmolovskaya E.A."/>
            <person name="Skryabin K.G."/>
        </authorList>
    </citation>
    <scope>NUCLEOTIDE SEQUENCE [LARGE SCALE GENOMIC DNA]</scope>
    <source>
        <strain evidence="4">DSM 12597 / MM 739</strain>
    </source>
</reference>
<gene>
    <name evidence="3" type="ordered locus">TSIB_0120</name>
</gene>
<sequence>MILIFLVMGMEFNLIITGVGGQGGLTLSRIIGNAAMKEGYNVRIGETLGMSQRYGSVLSYLRFGEEVYSPLIEEGEADLMLALEPAEALRNSRFLSGKSYAIVNAYPIHTATTLIGKEEYPAMEEIHKALVKICTVEIMNFQEEADKINPRTLGVLMLGYAHGRGLIPLKKESLVEGIKETLKSKLWEINIQALERGIQLAR</sequence>
<dbReference type="SUPFAM" id="SSF53323">
    <property type="entry name" value="Pyruvate-ferredoxin oxidoreductase, PFOR, domain III"/>
    <property type="match status" value="1"/>
</dbReference>
<evidence type="ECO:0000313" key="4">
    <source>
        <dbReference type="Proteomes" id="UP000009079"/>
    </source>
</evidence>
<evidence type="ECO:0000256" key="1">
    <source>
        <dbReference type="ARBA" id="ARBA00023002"/>
    </source>
</evidence>
<dbReference type="Gene3D" id="3.40.920.10">
    <property type="entry name" value="Pyruvate-ferredoxin oxidoreductase, PFOR, domain III"/>
    <property type="match status" value="1"/>
</dbReference>
<evidence type="ECO:0000259" key="2">
    <source>
        <dbReference type="Pfam" id="PF01558"/>
    </source>
</evidence>
<dbReference type="NCBIfam" id="NF004915">
    <property type="entry name" value="PRK06274.1-1"/>
    <property type="match status" value="1"/>
</dbReference>
<evidence type="ECO:0000313" key="3">
    <source>
        <dbReference type="EMBL" id="ACS89188.1"/>
    </source>
</evidence>
<dbReference type="Pfam" id="PF01558">
    <property type="entry name" value="POR"/>
    <property type="match status" value="1"/>
</dbReference>